<dbReference type="SUPFAM" id="SSF53335">
    <property type="entry name" value="S-adenosyl-L-methionine-dependent methyltransferases"/>
    <property type="match status" value="1"/>
</dbReference>
<organism evidence="2 3">
    <name type="scientific">Paenibacillus roseus</name>
    <dbReference type="NCBI Taxonomy" id="2798579"/>
    <lineage>
        <taxon>Bacteria</taxon>
        <taxon>Bacillati</taxon>
        <taxon>Bacillota</taxon>
        <taxon>Bacilli</taxon>
        <taxon>Bacillales</taxon>
        <taxon>Paenibacillaceae</taxon>
        <taxon>Paenibacillus</taxon>
    </lineage>
</organism>
<proteinExistence type="predicted"/>
<feature type="domain" description="Methyltransferase type 11" evidence="1">
    <location>
        <begin position="6"/>
        <end position="101"/>
    </location>
</feature>
<dbReference type="InterPro" id="IPR029063">
    <property type="entry name" value="SAM-dependent_MTases_sf"/>
</dbReference>
<keyword evidence="2" id="KW-0489">Methyltransferase</keyword>
<dbReference type="Proteomes" id="UP000640274">
    <property type="component" value="Unassembled WGS sequence"/>
</dbReference>
<dbReference type="Pfam" id="PF08241">
    <property type="entry name" value="Methyltransf_11"/>
    <property type="match status" value="1"/>
</dbReference>
<dbReference type="EMBL" id="JAELUP010000022">
    <property type="protein sequence ID" value="MBJ6361236.1"/>
    <property type="molecule type" value="Genomic_DNA"/>
</dbReference>
<name>A0A934J5N0_9BACL</name>
<protein>
    <submittedName>
        <fullName evidence="2">Class I SAM-dependent methyltransferase</fullName>
    </submittedName>
</protein>
<dbReference type="CDD" id="cd02440">
    <property type="entry name" value="AdoMet_MTases"/>
    <property type="match status" value="1"/>
</dbReference>
<dbReference type="AlphaFoldDB" id="A0A934J5N0"/>
<reference evidence="2" key="1">
    <citation type="submission" date="2020-12" db="EMBL/GenBank/DDBJ databases">
        <authorList>
            <person name="Huq M.A."/>
        </authorList>
    </citation>
    <scope>NUCLEOTIDE SEQUENCE</scope>
    <source>
        <strain evidence="2">MAHUQ-46</strain>
    </source>
</reference>
<dbReference type="GO" id="GO:0008757">
    <property type="term" value="F:S-adenosylmethionine-dependent methyltransferase activity"/>
    <property type="evidence" value="ECO:0007669"/>
    <property type="project" value="InterPro"/>
</dbReference>
<dbReference type="InterPro" id="IPR013216">
    <property type="entry name" value="Methyltransf_11"/>
</dbReference>
<dbReference type="Gene3D" id="3.40.50.150">
    <property type="entry name" value="Vaccinia Virus protein VP39"/>
    <property type="match status" value="1"/>
</dbReference>
<dbReference type="GO" id="GO:0032259">
    <property type="term" value="P:methylation"/>
    <property type="evidence" value="ECO:0007669"/>
    <property type="project" value="UniProtKB-KW"/>
</dbReference>
<gene>
    <name evidence="2" type="ORF">JFN88_07935</name>
</gene>
<accession>A0A934J5N0</accession>
<evidence type="ECO:0000313" key="2">
    <source>
        <dbReference type="EMBL" id="MBJ6361236.1"/>
    </source>
</evidence>
<keyword evidence="3" id="KW-1185">Reference proteome</keyword>
<comment type="caution">
    <text evidence="2">The sequence shown here is derived from an EMBL/GenBank/DDBJ whole genome shotgun (WGS) entry which is preliminary data.</text>
</comment>
<keyword evidence="2" id="KW-0808">Transferase</keyword>
<evidence type="ECO:0000259" key="1">
    <source>
        <dbReference type="Pfam" id="PF08241"/>
    </source>
</evidence>
<sequence length="196" mass="21596">MGKTILCLASGGGQQGPILSAAGANVTVFDYSLKQLQKDEWVAKRDGLQLKTVQGDMRDLSIFEDESFDVIVHPWSNGFVDSVLPVWREAYRVLKKGGALLSGFGNPVEYIFDVKALNQGEFVVRHSIPYSDLTGLSKEEFEEVASDGILFGHTLHDQIQGQIDAGFLIAGFYEDKNGTALDRYIDTSIATRAIKY</sequence>
<evidence type="ECO:0000313" key="3">
    <source>
        <dbReference type="Proteomes" id="UP000640274"/>
    </source>
</evidence>